<dbReference type="CDD" id="cd01399">
    <property type="entry name" value="GlcN6P_deaminase"/>
    <property type="match status" value="1"/>
</dbReference>
<dbReference type="InterPro" id="IPR004547">
    <property type="entry name" value="Glucosamine6P_isomerase"/>
</dbReference>
<dbReference type="Gene3D" id="3.40.50.1360">
    <property type="match status" value="1"/>
</dbReference>
<evidence type="ECO:0000313" key="3">
    <source>
        <dbReference type="EMBL" id="MBK1882865.1"/>
    </source>
</evidence>
<dbReference type="EC" id="3.5.99.6" evidence="1"/>
<dbReference type="GO" id="GO:0005975">
    <property type="term" value="P:carbohydrate metabolic process"/>
    <property type="evidence" value="ECO:0007669"/>
    <property type="project" value="InterPro"/>
</dbReference>
<accession>A0A934S486</accession>
<evidence type="ECO:0000259" key="2">
    <source>
        <dbReference type="Pfam" id="PF01182"/>
    </source>
</evidence>
<reference evidence="3" key="1">
    <citation type="submission" date="2021-01" db="EMBL/GenBank/DDBJ databases">
        <title>Modified the classification status of verrucomicrobia.</title>
        <authorList>
            <person name="Feng X."/>
        </authorList>
    </citation>
    <scope>NUCLEOTIDE SEQUENCE</scope>
    <source>
        <strain evidence="3">KCTC 22041</strain>
    </source>
</reference>
<dbReference type="PANTHER" id="PTHR42892:SF1">
    <property type="entry name" value="GLUCOSAMINE-6-PHOSPHATE ISOMERASE"/>
    <property type="match status" value="1"/>
</dbReference>
<dbReference type="AlphaFoldDB" id="A0A934S486"/>
<organism evidence="3 4">
    <name type="scientific">Luteolibacter pohnpeiensis</name>
    <dbReference type="NCBI Taxonomy" id="454153"/>
    <lineage>
        <taxon>Bacteria</taxon>
        <taxon>Pseudomonadati</taxon>
        <taxon>Verrucomicrobiota</taxon>
        <taxon>Verrucomicrobiia</taxon>
        <taxon>Verrucomicrobiales</taxon>
        <taxon>Verrucomicrobiaceae</taxon>
        <taxon>Luteolibacter</taxon>
    </lineage>
</organism>
<gene>
    <name evidence="3" type="primary">nagB</name>
    <name evidence="3" type="ORF">JIN85_10590</name>
</gene>
<comment type="caution">
    <text evidence="3">The sequence shown here is derived from an EMBL/GenBank/DDBJ whole genome shotgun (WGS) entry which is preliminary data.</text>
</comment>
<dbReference type="GO" id="GO:0006046">
    <property type="term" value="P:N-acetylglucosamine catabolic process"/>
    <property type="evidence" value="ECO:0007669"/>
    <property type="project" value="UniProtKB-UniRule"/>
</dbReference>
<dbReference type="Proteomes" id="UP000603141">
    <property type="component" value="Unassembled WGS sequence"/>
</dbReference>
<keyword evidence="4" id="KW-1185">Reference proteome</keyword>
<evidence type="ECO:0000256" key="1">
    <source>
        <dbReference type="NCBIfam" id="TIGR00502"/>
    </source>
</evidence>
<dbReference type="NCBIfam" id="TIGR00502">
    <property type="entry name" value="nagB"/>
    <property type="match status" value="1"/>
</dbReference>
<name>A0A934S486_9BACT</name>
<sequence length="247" mass="26625">MTHPIPRKTFQTSEAASQAVAQEIATLIRGKPKPVLGLATGGTPLKLYAELIRLHREEGLSFAHVTTFNLDEYCGLDREHPQSYWNFMWRHLFDHIDIDPANVHLPSGTVAEQEINNHCAAYEAAIMNAGGIDYQVLGIGRTGHIGFNEPGSAIDSKTRHVLLDPITREDAAKDFGGIEQVPTGAITMGCGTILSARRIALLAFGAAKAAVVDAATTGPVTDQLPASFLQQHPATTFFVDQELADAS</sequence>
<dbReference type="SUPFAM" id="SSF100950">
    <property type="entry name" value="NagB/RpiA/CoA transferase-like"/>
    <property type="match status" value="1"/>
</dbReference>
<dbReference type="EMBL" id="JAENIJ010000015">
    <property type="protein sequence ID" value="MBK1882865.1"/>
    <property type="molecule type" value="Genomic_DNA"/>
</dbReference>
<keyword evidence="3" id="KW-0378">Hydrolase</keyword>
<dbReference type="RefSeq" id="WP_200270410.1">
    <property type="nucleotide sequence ID" value="NZ_JAENIJ010000015.1"/>
</dbReference>
<dbReference type="InterPro" id="IPR006148">
    <property type="entry name" value="Glc/Gal-6P_isomerase"/>
</dbReference>
<proteinExistence type="predicted"/>
<dbReference type="InterPro" id="IPR037171">
    <property type="entry name" value="NagB/RpiA_transferase-like"/>
</dbReference>
<dbReference type="PANTHER" id="PTHR42892">
    <property type="entry name" value="GLUCOSAMINE-6-PHOSPHATE DEAMINASE-LIKE PROTEIN BT_0258-RELATED"/>
    <property type="match status" value="1"/>
</dbReference>
<dbReference type="GO" id="GO:0004342">
    <property type="term" value="F:glucosamine-6-phosphate deaminase activity"/>
    <property type="evidence" value="ECO:0007669"/>
    <property type="project" value="UniProtKB-UniRule"/>
</dbReference>
<dbReference type="InterPro" id="IPR052960">
    <property type="entry name" value="GlcN6P_deaminase-like"/>
</dbReference>
<evidence type="ECO:0000313" key="4">
    <source>
        <dbReference type="Proteomes" id="UP000603141"/>
    </source>
</evidence>
<dbReference type="Pfam" id="PF01182">
    <property type="entry name" value="Glucosamine_iso"/>
    <property type="match status" value="1"/>
</dbReference>
<feature type="domain" description="Glucosamine/galactosamine-6-phosphate isomerase" evidence="2">
    <location>
        <begin position="12"/>
        <end position="232"/>
    </location>
</feature>
<protein>
    <recommendedName>
        <fullName evidence="1">Glucosamine-6-phosphate deaminase</fullName>
        <ecNumber evidence="1">3.5.99.6</ecNumber>
    </recommendedName>
</protein>